<evidence type="ECO:0000256" key="7">
    <source>
        <dbReference type="ARBA" id="ARBA00022989"/>
    </source>
</evidence>
<comment type="subunit">
    <text evidence="12">F-type ATPases have 2 components, F(1) - the catalytic core - and F(0) - the membrane proton channel. F(1) has five subunits: alpha(3), beta(3), gamma(1), delta(1), epsilon(1). F(0) has three main subunits: a(1), b(2) and c(10-14). The alpha and beta chains form an alternating ring which encloses part of the gamma chain. F(1) is attached to F(0) by a central stalk formed by the gamma and epsilon chains, while a peripheral stalk is formed by the delta and b chains.</text>
</comment>
<dbReference type="EMBL" id="JBIRYO010000001">
    <property type="protein sequence ID" value="MFI2471777.1"/>
    <property type="molecule type" value="Genomic_DNA"/>
</dbReference>
<dbReference type="SUPFAM" id="SSF81573">
    <property type="entry name" value="F1F0 ATP synthase subunit B, membrane domain"/>
    <property type="match status" value="1"/>
</dbReference>
<evidence type="ECO:0000256" key="5">
    <source>
        <dbReference type="ARBA" id="ARBA00022692"/>
    </source>
</evidence>
<evidence type="ECO:0000256" key="11">
    <source>
        <dbReference type="ARBA" id="ARBA00025198"/>
    </source>
</evidence>
<comment type="similarity">
    <text evidence="13">Belongs to the ATPase B chain family.</text>
</comment>
<accession>A0ABW7WRE7</accession>
<evidence type="ECO:0008006" key="17">
    <source>
        <dbReference type="Google" id="ProtNLM"/>
    </source>
</evidence>
<comment type="subcellular location">
    <subcellularLocation>
        <location evidence="1">Cell membrane</location>
        <topology evidence="1">Single-pass membrane protein</topology>
    </subcellularLocation>
</comment>
<keyword evidence="6 13" id="KW-0375">Hydrogen ion transport</keyword>
<proteinExistence type="inferred from homology"/>
<keyword evidence="2 13" id="KW-0813">Transport</keyword>
<evidence type="ECO:0000256" key="14">
    <source>
        <dbReference type="SAM" id="Phobius"/>
    </source>
</evidence>
<evidence type="ECO:0000256" key="4">
    <source>
        <dbReference type="ARBA" id="ARBA00022547"/>
    </source>
</evidence>
<evidence type="ECO:0000256" key="1">
    <source>
        <dbReference type="ARBA" id="ARBA00004162"/>
    </source>
</evidence>
<keyword evidence="3" id="KW-1003">Cell membrane</keyword>
<feature type="transmembrane region" description="Helical" evidence="14">
    <location>
        <begin position="12"/>
        <end position="36"/>
    </location>
</feature>
<evidence type="ECO:0000256" key="6">
    <source>
        <dbReference type="ARBA" id="ARBA00022781"/>
    </source>
</evidence>
<keyword evidence="7 14" id="KW-1133">Transmembrane helix</keyword>
<reference evidence="15 16" key="1">
    <citation type="submission" date="2024-10" db="EMBL/GenBank/DDBJ databases">
        <title>The Natural Products Discovery Center: Release of the First 8490 Sequenced Strains for Exploring Actinobacteria Biosynthetic Diversity.</title>
        <authorList>
            <person name="Kalkreuter E."/>
            <person name="Kautsar S.A."/>
            <person name="Yang D."/>
            <person name="Bader C.D."/>
            <person name="Teijaro C.N."/>
            <person name="Fluegel L."/>
            <person name="Davis C.M."/>
            <person name="Simpson J.R."/>
            <person name="Lauterbach L."/>
            <person name="Steele A.D."/>
            <person name="Gui C."/>
            <person name="Meng S."/>
            <person name="Li G."/>
            <person name="Viehrig K."/>
            <person name="Ye F."/>
            <person name="Su P."/>
            <person name="Kiefer A.F."/>
            <person name="Nichols A."/>
            <person name="Cepeda A.J."/>
            <person name="Yan W."/>
            <person name="Fan B."/>
            <person name="Jiang Y."/>
            <person name="Adhikari A."/>
            <person name="Zheng C.-J."/>
            <person name="Schuster L."/>
            <person name="Cowan T.M."/>
            <person name="Smanski M.J."/>
            <person name="Chevrette M.G."/>
            <person name="De Carvalho L.P.S."/>
            <person name="Shen B."/>
        </authorList>
    </citation>
    <scope>NUCLEOTIDE SEQUENCE [LARGE SCALE GENOMIC DNA]</scope>
    <source>
        <strain evidence="15 16">NPDC019275</strain>
    </source>
</reference>
<dbReference type="RefSeq" id="WP_397090274.1">
    <property type="nucleotide sequence ID" value="NZ_JBIRYO010000001.1"/>
</dbReference>
<dbReference type="Proteomes" id="UP001611415">
    <property type="component" value="Unassembled WGS sequence"/>
</dbReference>
<protein>
    <recommendedName>
        <fullName evidence="17">F-type ATPase subunit b</fullName>
    </recommendedName>
</protein>
<comment type="function">
    <text evidence="11">F(1)F(0) ATP synthase produces ATP from ADP in the presence of a proton or sodium gradient. F-type ATPases consist of two structural domains, F(1) containing the extramembraneous catalytic core and F(0) containing the membrane proton channel, linked together by a central stalk and a peripheral stalk. During catalysis, ATP synthesis in the catalytic domain of F(1) is coupled via a rotary mechanism of the central stalk subunits to proton translocation.</text>
</comment>
<evidence type="ECO:0000256" key="3">
    <source>
        <dbReference type="ARBA" id="ARBA00022475"/>
    </source>
</evidence>
<comment type="caution">
    <text evidence="15">The sequence shown here is derived from an EMBL/GenBank/DDBJ whole genome shotgun (WGS) entry which is preliminary data.</text>
</comment>
<sequence length="181" mass="20027">MSERDGIYDITWNWPVFLSQLLGFAVIVGALVKWIVPQVQAAMLRSQRTIRGQLEESSQATARLAAAERAFAEAAATARTEVAQIHEEARADAERILAELRRTAAAEVARVRGYGERRVAQVNRQLREELGQDLTAAVLDRTEFVVAERLGSPEAVSDSIDRFLDELAVRAGLAEELRNSP</sequence>
<dbReference type="Pfam" id="PF00430">
    <property type="entry name" value="ATP-synt_B"/>
    <property type="match status" value="1"/>
</dbReference>
<dbReference type="InterPro" id="IPR002146">
    <property type="entry name" value="ATP_synth_b/b'su_bac/chlpt"/>
</dbReference>
<organism evidence="15 16">
    <name type="scientific">Nocardia xishanensis</name>
    <dbReference type="NCBI Taxonomy" id="238964"/>
    <lineage>
        <taxon>Bacteria</taxon>
        <taxon>Bacillati</taxon>
        <taxon>Actinomycetota</taxon>
        <taxon>Actinomycetes</taxon>
        <taxon>Mycobacteriales</taxon>
        <taxon>Nocardiaceae</taxon>
        <taxon>Nocardia</taxon>
    </lineage>
</organism>
<evidence type="ECO:0000256" key="12">
    <source>
        <dbReference type="ARBA" id="ARBA00025830"/>
    </source>
</evidence>
<evidence type="ECO:0000256" key="9">
    <source>
        <dbReference type="ARBA" id="ARBA00023136"/>
    </source>
</evidence>
<gene>
    <name evidence="15" type="ORF">ACH49W_00220</name>
</gene>
<keyword evidence="4 13" id="KW-0138">CF(0)</keyword>
<name>A0ABW7WRE7_9NOCA</name>
<evidence type="ECO:0000256" key="2">
    <source>
        <dbReference type="ARBA" id="ARBA00022448"/>
    </source>
</evidence>
<keyword evidence="9 14" id="KW-0472">Membrane</keyword>
<keyword evidence="8 13" id="KW-0406">Ion transport</keyword>
<keyword evidence="10" id="KW-0066">ATP synthesis</keyword>
<evidence type="ECO:0000256" key="10">
    <source>
        <dbReference type="ARBA" id="ARBA00023310"/>
    </source>
</evidence>
<evidence type="ECO:0000313" key="16">
    <source>
        <dbReference type="Proteomes" id="UP001611415"/>
    </source>
</evidence>
<evidence type="ECO:0000313" key="15">
    <source>
        <dbReference type="EMBL" id="MFI2471777.1"/>
    </source>
</evidence>
<keyword evidence="5 13" id="KW-0812">Transmembrane</keyword>
<keyword evidence="16" id="KW-1185">Reference proteome</keyword>
<evidence type="ECO:0000256" key="13">
    <source>
        <dbReference type="RuleBase" id="RU003848"/>
    </source>
</evidence>
<dbReference type="InterPro" id="IPR028987">
    <property type="entry name" value="ATP_synth_B-like_membr_sf"/>
</dbReference>
<evidence type="ECO:0000256" key="8">
    <source>
        <dbReference type="ARBA" id="ARBA00023065"/>
    </source>
</evidence>